<dbReference type="Proteomes" id="UP000283732">
    <property type="component" value="Unassembled WGS sequence"/>
</dbReference>
<protein>
    <submittedName>
        <fullName evidence="1">Uncharacterized protein</fullName>
    </submittedName>
</protein>
<dbReference type="EMBL" id="QRKC01000015">
    <property type="protein sequence ID" value="RHH74014.1"/>
    <property type="molecule type" value="Genomic_DNA"/>
</dbReference>
<comment type="caution">
    <text evidence="1">The sequence shown here is derived from an EMBL/GenBank/DDBJ whole genome shotgun (WGS) entry which is preliminary data.</text>
</comment>
<gene>
    <name evidence="1" type="ORF">DW191_19140</name>
</gene>
<reference evidence="1 2" key="1">
    <citation type="submission" date="2018-08" db="EMBL/GenBank/DDBJ databases">
        <title>A genome reference for cultivated species of the human gut microbiota.</title>
        <authorList>
            <person name="Zou Y."/>
            <person name="Xue W."/>
            <person name="Luo G."/>
        </authorList>
    </citation>
    <scope>NUCLEOTIDE SEQUENCE [LARGE SCALE GENOMIC DNA]</scope>
    <source>
        <strain evidence="1 2">AM16-50</strain>
    </source>
</reference>
<name>A0A3R6IUD4_9BACT</name>
<evidence type="ECO:0000313" key="1">
    <source>
        <dbReference type="EMBL" id="RHH74014.1"/>
    </source>
</evidence>
<dbReference type="RefSeq" id="WP_122291594.1">
    <property type="nucleotide sequence ID" value="NZ_QRKC01000015.1"/>
</dbReference>
<accession>A0A3R6IUD4</accession>
<dbReference type="AlphaFoldDB" id="A0A3R6IUD4"/>
<organism evidence="1 2">
    <name type="scientific">Parabacteroides merdae</name>
    <dbReference type="NCBI Taxonomy" id="46503"/>
    <lineage>
        <taxon>Bacteria</taxon>
        <taxon>Pseudomonadati</taxon>
        <taxon>Bacteroidota</taxon>
        <taxon>Bacteroidia</taxon>
        <taxon>Bacteroidales</taxon>
        <taxon>Tannerellaceae</taxon>
        <taxon>Parabacteroides</taxon>
    </lineage>
</organism>
<evidence type="ECO:0000313" key="2">
    <source>
        <dbReference type="Proteomes" id="UP000283732"/>
    </source>
</evidence>
<sequence>MSKLMKNSISSDVKLYFEEIMNLQASGNDFPVNLDDVWPLVYSRKDKAVRALEDSDLFIQNTDYQFFPQNGEKSGRGRNADEYYLSIPCLEYFIARKKREVFEIYRQVFHRAMNLQSMSKADAIVDTVQHIMSLPLDNEAKTELIQRINNDGIRALPESKNLPLPPAVSDGMISATRLLRKHGVTINVEYFNDVLCSIGYMERVNAGWRSYCVLIDEGLKYGRNKPNPYYRGRTMPVYSEDTFEELLNVVFSCIDFE</sequence>
<proteinExistence type="predicted"/>